<accession>A0A3G2K9X3</accession>
<keyword evidence="3" id="KW-1185">Reference proteome</keyword>
<feature type="transmembrane region" description="Helical" evidence="1">
    <location>
        <begin position="80"/>
        <end position="101"/>
    </location>
</feature>
<feature type="transmembrane region" description="Helical" evidence="1">
    <location>
        <begin position="113"/>
        <end position="130"/>
    </location>
</feature>
<dbReference type="KEGG" id="vg:77931715"/>
<keyword evidence="1" id="KW-1133">Transmembrane helix</keyword>
<keyword evidence="1" id="KW-0812">Transmembrane</keyword>
<name>A0A3G2K9X3_9CAUD</name>
<feature type="transmembrane region" description="Helical" evidence="1">
    <location>
        <begin position="54"/>
        <end position="73"/>
    </location>
</feature>
<feature type="transmembrane region" description="Helical" evidence="1">
    <location>
        <begin position="12"/>
        <end position="34"/>
    </location>
</feature>
<dbReference type="RefSeq" id="YP_010655843.1">
    <property type="nucleotide sequence ID" value="NC_070832.1"/>
</dbReference>
<proteinExistence type="predicted"/>
<dbReference type="EMBL" id="MH834598">
    <property type="protein sequence ID" value="AYN55803.1"/>
    <property type="molecule type" value="Genomic_DNA"/>
</dbReference>
<reference evidence="2 3" key="1">
    <citation type="submission" date="2018-09" db="EMBL/GenBank/DDBJ databases">
        <authorList>
            <person name="Rimple P.A."/>
            <person name="Stoner T.H."/>
            <person name="Garlena R.A."/>
            <person name="Russell D.A."/>
            <person name="Pope W.H."/>
            <person name="Jacobs-Sera D."/>
            <person name="Hatfull G.F."/>
        </authorList>
    </citation>
    <scope>NUCLEOTIDE SEQUENCE [LARGE SCALE GENOMIC DNA]</scope>
</reference>
<gene>
    <name evidence="2" type="primary">24</name>
    <name evidence="2" type="ORF">PBI_AUXILIUM_24</name>
</gene>
<sequence>MSKLKPDHRVIIGRNITLIAGIVYSLSRCLYYAIKDPETVSTAQGYITGDGHLLWAWAVAWAIAAALCVADMVNRHTRHGLSVVVGLAFAWGIAYLLMFVFSGFHDVDLLSSAIGWLAPAGLVFGLLYKVTALQDMLRSKPTAQEAP</sequence>
<keyword evidence="1" id="KW-0472">Membrane</keyword>
<protein>
    <submittedName>
        <fullName evidence="2">Uncharacterized protein</fullName>
    </submittedName>
</protein>
<dbReference type="GeneID" id="77931715"/>
<evidence type="ECO:0000256" key="1">
    <source>
        <dbReference type="SAM" id="Phobius"/>
    </source>
</evidence>
<organism evidence="2 3">
    <name type="scientific">Arthrobacter phage Auxilium</name>
    <dbReference type="NCBI Taxonomy" id="2419948"/>
    <lineage>
        <taxon>Viruses</taxon>
        <taxon>Duplodnaviria</taxon>
        <taxon>Heunggongvirae</taxon>
        <taxon>Uroviricota</taxon>
        <taxon>Caudoviricetes</taxon>
        <taxon>Richievirus</taxon>
        <taxon>Richievirus auxilium</taxon>
    </lineage>
</organism>
<evidence type="ECO:0000313" key="2">
    <source>
        <dbReference type="EMBL" id="AYN55803.1"/>
    </source>
</evidence>
<dbReference type="Proteomes" id="UP000266910">
    <property type="component" value="Genome"/>
</dbReference>
<evidence type="ECO:0000313" key="3">
    <source>
        <dbReference type="Proteomes" id="UP000266910"/>
    </source>
</evidence>